<feature type="domain" description="Large polyvalent protein associated" evidence="1">
    <location>
        <begin position="28"/>
        <end position="106"/>
    </location>
</feature>
<organism evidence="2">
    <name type="scientific">uncultured Caudovirales phage</name>
    <dbReference type="NCBI Taxonomy" id="2100421"/>
    <lineage>
        <taxon>Viruses</taxon>
        <taxon>Duplodnaviria</taxon>
        <taxon>Heunggongvirae</taxon>
        <taxon>Uroviricota</taxon>
        <taxon>Caudoviricetes</taxon>
        <taxon>Peduoviridae</taxon>
        <taxon>Maltschvirus</taxon>
        <taxon>Maltschvirus maltsch</taxon>
    </lineage>
</organism>
<gene>
    <name evidence="2" type="ORF">UFOVP1453_1</name>
</gene>
<evidence type="ECO:0000313" key="2">
    <source>
        <dbReference type="EMBL" id="CAB4213886.1"/>
    </source>
</evidence>
<sequence length="553" mass="60042">MSSYEDYLNGLQQKVQKQNRLESVLGEAANTNPDEFANMVKLSKAAQISVDVVPEYKDIANQAKLLRDVNANTMLETSPRTSNFLLSPNNAKTVGDDINNLKDMEAKYGTIKPIERTWTEAFTDPFTRGYRKFESIWAQTVEDTGIFKGLEQKKADAAAAGGVSYDPKIEYSVRMGELKRRQEQFQAPIDIQDEMAQISNAKTFGEAFTAIRRNPRALGELTMESAGTFAPVLGLAAASSFVGPQGPSTVIPFFTQQALRRAGTTFVGSYLTEYGSTLDEVMSATGADMKDPNAIYKIITDDKLMEGARDKATKRGIPIAFFDALTASLAGKLLSGAKPAAGSIATRVAGEGALQMAGGATGEAVAQAVTGEFKPGDILLEAILELPTSLIEVPGNYKSTMHDAKRAEAVANVVQEMNDLSKANRTRTRDVDTFKQFIDQVSEDGPVQNVYISADALRQSGTAADLSKLSSVVASQVEGALATNGEVQIPIDEYMATIAPSEVSGRIIDDLRVEGETMTRREAREFIERKSEELQASMNQALEKEKTNDIFIK</sequence>
<dbReference type="Pfam" id="PF18834">
    <property type="entry name" value="LPD22"/>
    <property type="match status" value="1"/>
</dbReference>
<name>A0A6J5SH63_9CAUD</name>
<evidence type="ECO:0000259" key="1">
    <source>
        <dbReference type="Pfam" id="PF18834"/>
    </source>
</evidence>
<feature type="non-terminal residue" evidence="2">
    <location>
        <position position="553"/>
    </location>
</feature>
<reference evidence="2" key="1">
    <citation type="submission" date="2020-05" db="EMBL/GenBank/DDBJ databases">
        <authorList>
            <person name="Chiriac C."/>
            <person name="Salcher M."/>
            <person name="Ghai R."/>
            <person name="Kavagutti S V."/>
        </authorList>
    </citation>
    <scope>NUCLEOTIDE SEQUENCE</scope>
</reference>
<proteinExistence type="predicted"/>
<dbReference type="InterPro" id="IPR040738">
    <property type="entry name" value="LPD22"/>
</dbReference>
<protein>
    <recommendedName>
        <fullName evidence="1">Large polyvalent protein associated domain-containing protein</fullName>
    </recommendedName>
</protein>
<dbReference type="EMBL" id="LR797406">
    <property type="protein sequence ID" value="CAB4213886.1"/>
    <property type="molecule type" value="Genomic_DNA"/>
</dbReference>
<accession>A0A6J5SH63</accession>